<protein>
    <submittedName>
        <fullName evidence="1">Uncharacterized protein</fullName>
    </submittedName>
</protein>
<gene>
    <name evidence="1" type="ORF">OBO34_06110</name>
</gene>
<proteinExistence type="predicted"/>
<accession>A0A9J6QPZ4</accession>
<reference evidence="1" key="1">
    <citation type="submission" date="2022-09" db="EMBL/GenBank/DDBJ databases">
        <title>Culturomic study of gut microbiota in children with autism spectrum disorder.</title>
        <authorList>
            <person name="Efimov B.A."/>
            <person name="Chaplin A.V."/>
            <person name="Sokolova S.R."/>
            <person name="Pikina A.P."/>
            <person name="Korzhanova M."/>
            <person name="Belova V."/>
            <person name="Korostin D."/>
        </authorList>
    </citation>
    <scope>NUCLEOTIDE SEQUENCE</scope>
    <source>
        <strain evidence="1">ASD5510</strain>
    </source>
</reference>
<comment type="caution">
    <text evidence="1">The sequence shown here is derived from an EMBL/GenBank/DDBJ whole genome shotgun (WGS) entry which is preliminary data.</text>
</comment>
<organism evidence="1 2">
    <name type="scientific">Hominibacterium faecale</name>
    <dbReference type="NCBI Taxonomy" id="2839743"/>
    <lineage>
        <taxon>Bacteria</taxon>
        <taxon>Bacillati</taxon>
        <taxon>Bacillota</taxon>
        <taxon>Clostridia</taxon>
        <taxon>Peptostreptococcales</taxon>
        <taxon>Anaerovoracaceae</taxon>
        <taxon>Hominibacterium</taxon>
    </lineage>
</organism>
<evidence type="ECO:0000313" key="2">
    <source>
        <dbReference type="Proteomes" id="UP001065549"/>
    </source>
</evidence>
<dbReference type="EMBL" id="JAOSHN010000002">
    <property type="protein sequence ID" value="MCU7377925.1"/>
    <property type="molecule type" value="Genomic_DNA"/>
</dbReference>
<evidence type="ECO:0000313" key="1">
    <source>
        <dbReference type="EMBL" id="MCU7377925.1"/>
    </source>
</evidence>
<dbReference type="AlphaFoldDB" id="A0A9J6QPZ4"/>
<dbReference type="Proteomes" id="UP001065549">
    <property type="component" value="Unassembled WGS sequence"/>
</dbReference>
<sequence>MFEITGVSYLDAIHIQRSGGRPAAHAPLCIFEKDDGFPFFIMRLFAVF</sequence>
<keyword evidence="2" id="KW-1185">Reference proteome</keyword>
<name>A0A9J6QPZ4_9FIRM</name>
<dbReference type="RefSeq" id="WP_253019685.1">
    <property type="nucleotide sequence ID" value="NZ_JAOSHN010000002.1"/>
</dbReference>